<dbReference type="VEuPathDB" id="PlasmoDB:PRELSG_1204500"/>
<keyword evidence="10" id="KW-1185">Reference proteome</keyword>
<evidence type="ECO:0000256" key="3">
    <source>
        <dbReference type="ARBA" id="ARBA00022448"/>
    </source>
</evidence>
<dbReference type="GO" id="GO:0042147">
    <property type="term" value="P:retrograde transport, endosome to Golgi"/>
    <property type="evidence" value="ECO:0007669"/>
    <property type="project" value="TreeGrafter"/>
</dbReference>
<dbReference type="GO" id="GO:0015031">
    <property type="term" value="P:protein transport"/>
    <property type="evidence" value="ECO:0007669"/>
    <property type="project" value="UniProtKB-KW"/>
</dbReference>
<dbReference type="InterPro" id="IPR048319">
    <property type="entry name" value="Vps52_CC"/>
</dbReference>
<dbReference type="AlphaFoldDB" id="A0A1J1HC64"/>
<dbReference type="RefSeq" id="XP_028534162.1">
    <property type="nucleotide sequence ID" value="XM_028677810.1"/>
</dbReference>
<dbReference type="OMA" id="LINNYYH"/>
<feature type="coiled-coil region" evidence="6">
    <location>
        <begin position="123"/>
        <end position="153"/>
    </location>
</feature>
<keyword evidence="4" id="KW-0653">Protein transport</keyword>
<dbReference type="KEGG" id="prel:PRELSG_1204500"/>
<dbReference type="PANTHER" id="PTHR14190">
    <property type="entry name" value="SUPPRESSOR OF ACTIN MUTATIONS 2/VACUOLAR PROTEIN SORTING 52"/>
    <property type="match status" value="1"/>
</dbReference>
<evidence type="ECO:0000313" key="10">
    <source>
        <dbReference type="Proteomes" id="UP000220158"/>
    </source>
</evidence>
<feature type="domain" description="Vps52 C-terminal" evidence="8">
    <location>
        <begin position="850"/>
        <end position="919"/>
    </location>
</feature>
<evidence type="ECO:0000259" key="8">
    <source>
        <dbReference type="Pfam" id="PF20655"/>
    </source>
</evidence>
<feature type="domain" description="Vps52 C-terminal" evidence="8">
    <location>
        <begin position="283"/>
        <end position="518"/>
    </location>
</feature>
<evidence type="ECO:0000256" key="1">
    <source>
        <dbReference type="ARBA" id="ARBA00004601"/>
    </source>
</evidence>
<evidence type="ECO:0000259" key="7">
    <source>
        <dbReference type="Pfam" id="PF04129"/>
    </source>
</evidence>
<dbReference type="InterPro" id="IPR007258">
    <property type="entry name" value="Vps52"/>
</dbReference>
<evidence type="ECO:0000256" key="2">
    <source>
        <dbReference type="ARBA" id="ARBA00008180"/>
    </source>
</evidence>
<keyword evidence="3" id="KW-0813">Transport</keyword>
<dbReference type="PANTHER" id="PTHR14190:SF7">
    <property type="entry name" value="VACUOLAR PROTEIN SORTING-ASSOCIATED PROTEIN 52 HOMOLOG"/>
    <property type="match status" value="1"/>
</dbReference>
<proteinExistence type="inferred from homology"/>
<dbReference type="GO" id="GO:0000938">
    <property type="term" value="C:GARP complex"/>
    <property type="evidence" value="ECO:0007669"/>
    <property type="project" value="TreeGrafter"/>
</dbReference>
<keyword evidence="5" id="KW-0333">Golgi apparatus</keyword>
<evidence type="ECO:0000256" key="6">
    <source>
        <dbReference type="SAM" id="Coils"/>
    </source>
</evidence>
<dbReference type="EMBL" id="LN835307">
    <property type="protein sequence ID" value="CRH01161.1"/>
    <property type="molecule type" value="Genomic_DNA"/>
</dbReference>
<dbReference type="OrthoDB" id="19482at2759"/>
<evidence type="ECO:0000256" key="5">
    <source>
        <dbReference type="ARBA" id="ARBA00023034"/>
    </source>
</evidence>
<keyword evidence="6" id="KW-0175">Coiled coil</keyword>
<comment type="similarity">
    <text evidence="2">Belongs to the VPS52 family.</text>
</comment>
<dbReference type="GO" id="GO:0005829">
    <property type="term" value="C:cytosol"/>
    <property type="evidence" value="ECO:0007669"/>
    <property type="project" value="GOC"/>
</dbReference>
<feature type="coiled-coil region" evidence="6">
    <location>
        <begin position="637"/>
        <end position="664"/>
    </location>
</feature>
<dbReference type="GO" id="GO:0006896">
    <property type="term" value="P:Golgi to vacuole transport"/>
    <property type="evidence" value="ECO:0007669"/>
    <property type="project" value="TreeGrafter"/>
</dbReference>
<name>A0A1J1HC64_PLARL</name>
<reference evidence="9 10" key="1">
    <citation type="submission" date="2015-04" db="EMBL/GenBank/DDBJ databases">
        <authorList>
            <consortium name="Pathogen Informatics"/>
        </authorList>
    </citation>
    <scope>NUCLEOTIDE SEQUENCE [LARGE SCALE GENOMIC DNA]</scope>
    <source>
        <strain evidence="9 10">SGS1</strain>
    </source>
</reference>
<sequence length="1050" mass="125000">MEYERISSLIEKFKNDKYILKAYNKIYDYNNCKIYRNVKIEDIENEKYNDDLEYSVFKNKFIEKKDKDEKDKLKHIIEIINQTLYIYTNETLNKFSENSKELLDIYNQIDNCNSLCSDIDVILNKHKNDINFISNDINNIQELTENMNDKLNNRKLTLELLNTYIKIILVTPKLVYDICNGEINENFIKNVNILTKKIENCKHCLYDSYPSIKFSYIELEKLKNKAVERIYIFFLYKINDIKNKKINIHLIQQNLIKFHELNSFLYNNNRNVYNYLVKEYVNVMNRTYHNLFKNYIGDLEKKKIEFINVLTIGFLSYYKNDNNATLLSAKNKMMNMLGFNLNNNNKNDKKENLFLLNNRNKILNDLDYHSNNDSGKSSLPVIFTTDNSQYYFEEIYKSINKLFLDTGTAEYLFISNFFKNYENQDFLFLEIYSKTITLCFDFIYYYMNDTFDFISLFFIYIINLQNGFTIRNRNIFSLYEFIDKIQNLLWKKIYLIIDQNIKSLNYRNHNMNDLTKNSNKKTIYNFIYTNKINNENKNYNTIVNYDTSNNPNSNIRLNSDLEEKEKDNMQTFQEINHNEITKNNFTNSLNDIEKNQMNNSSTYIKTQTHYITKRFSDFYSSFIIMSDLCFKYEKYYVEKYSEKKDGHNNKIDEDNENLLNLEKKKKKNCNKISLNIHEDISNKNDDTSSYQCEMNELKYEKSDNEKGNNEKGDDNLDKVNVTNLKKNNDIGISLNIDNNPKDISDHIPIVNYSNTNIDNLSIPNLPKLSDDFINDNSINVECNTKISDISNNDNKKSLITENIVNDSLLKKSNDHKNNSYLLKELDKKNSEVTNYEVNENKTDDFESKYKNLGNFVLKLEEAIVDALVNLSKEFSYTKDKLLFLINNYYHIIYVLKENEINEEKIIKFEKLLEKETSLYIDHQLNEYIKEIIIFVNKHENIINNLKEEEDNIISYIDVKSMESIAVNFSKEWKNLLKEIKQNVINSFTNFDNSLNILKLLSTKVLLYYTRYYQLIKKVFSNSQIPIYIQKLPSVDIVLTQIKKNSKNSDT</sequence>
<evidence type="ECO:0000256" key="4">
    <source>
        <dbReference type="ARBA" id="ARBA00022927"/>
    </source>
</evidence>
<dbReference type="Pfam" id="PF20655">
    <property type="entry name" value="Vps52_C"/>
    <property type="match status" value="2"/>
</dbReference>
<dbReference type="GO" id="GO:0032456">
    <property type="term" value="P:endocytic recycling"/>
    <property type="evidence" value="ECO:0007669"/>
    <property type="project" value="TreeGrafter"/>
</dbReference>
<gene>
    <name evidence="9" type="primary">VPS52</name>
    <name evidence="9" type="ORF">PRELSG_1204500</name>
</gene>
<evidence type="ECO:0000313" key="9">
    <source>
        <dbReference type="EMBL" id="CRH01161.1"/>
    </source>
</evidence>
<organism evidence="9 10">
    <name type="scientific">Plasmodium relictum</name>
    <dbReference type="NCBI Taxonomy" id="85471"/>
    <lineage>
        <taxon>Eukaryota</taxon>
        <taxon>Sar</taxon>
        <taxon>Alveolata</taxon>
        <taxon>Apicomplexa</taxon>
        <taxon>Aconoidasida</taxon>
        <taxon>Haemosporida</taxon>
        <taxon>Plasmodiidae</taxon>
        <taxon>Plasmodium</taxon>
        <taxon>Plasmodium (Haemamoeba)</taxon>
    </lineage>
</organism>
<comment type="subcellular location">
    <subcellularLocation>
        <location evidence="1">Golgi apparatus</location>
        <location evidence="1">trans-Golgi network</location>
    </subcellularLocation>
</comment>
<dbReference type="Proteomes" id="UP000220158">
    <property type="component" value="Chromosome 12"/>
</dbReference>
<dbReference type="InterPro" id="IPR048361">
    <property type="entry name" value="Vps52_C"/>
</dbReference>
<dbReference type="Pfam" id="PF04129">
    <property type="entry name" value="Vps52_CC"/>
    <property type="match status" value="1"/>
</dbReference>
<dbReference type="GO" id="GO:0019905">
    <property type="term" value="F:syntaxin binding"/>
    <property type="evidence" value="ECO:0007669"/>
    <property type="project" value="TreeGrafter"/>
</dbReference>
<protein>
    <submittedName>
        <fullName evidence="9">Vacuolar protein sorting-associated protein 52, putative</fullName>
    </submittedName>
</protein>
<accession>A0A1J1HC64</accession>
<feature type="domain" description="Vps52 coiled-coil" evidence="7">
    <location>
        <begin position="98"/>
        <end position="265"/>
    </location>
</feature>
<dbReference type="GeneID" id="39737288"/>